<keyword evidence="2" id="KW-0812">Transmembrane</keyword>
<feature type="transmembrane region" description="Helical" evidence="2">
    <location>
        <begin position="490"/>
        <end position="512"/>
    </location>
</feature>
<protein>
    <submittedName>
        <fullName evidence="4">ABC-2 family transporter protein</fullName>
    </submittedName>
</protein>
<dbReference type="RefSeq" id="WP_315857013.1">
    <property type="nucleotide sequence ID" value="NZ_CP037423.1"/>
</dbReference>
<name>A0A518HKC0_9BACT</name>
<feature type="domain" description="CAAX prenyl protease 2/Lysostaphin resistance protein A-like" evidence="3">
    <location>
        <begin position="579"/>
        <end position="672"/>
    </location>
</feature>
<keyword evidence="2" id="KW-1133">Transmembrane helix</keyword>
<dbReference type="GO" id="GO:0004175">
    <property type="term" value="F:endopeptidase activity"/>
    <property type="evidence" value="ECO:0007669"/>
    <property type="project" value="UniProtKB-ARBA"/>
</dbReference>
<dbReference type="AlphaFoldDB" id="A0A518HKC0"/>
<evidence type="ECO:0000313" key="5">
    <source>
        <dbReference type="Proteomes" id="UP000319004"/>
    </source>
</evidence>
<feature type="transmembrane region" description="Helical" evidence="2">
    <location>
        <begin position="613"/>
        <end position="629"/>
    </location>
</feature>
<evidence type="ECO:0000256" key="2">
    <source>
        <dbReference type="SAM" id="Phobius"/>
    </source>
</evidence>
<feature type="compositionally biased region" description="Basic and acidic residues" evidence="1">
    <location>
        <begin position="1"/>
        <end position="16"/>
    </location>
</feature>
<keyword evidence="5" id="KW-1185">Reference proteome</keyword>
<feature type="transmembrane region" description="Helical" evidence="2">
    <location>
        <begin position="573"/>
        <end position="593"/>
    </location>
</feature>
<dbReference type="Pfam" id="PF12679">
    <property type="entry name" value="ABC2_membrane_2"/>
    <property type="match status" value="1"/>
</dbReference>
<accession>A0A518HKC0</accession>
<feature type="transmembrane region" description="Helical" evidence="2">
    <location>
        <begin position="353"/>
        <end position="372"/>
    </location>
</feature>
<proteinExistence type="predicted"/>
<gene>
    <name evidence="4" type="ORF">Enr13x_11310</name>
</gene>
<sequence>MSNDPQDRRPQDRSLQDRSAATAQRRPRRQSHQPGNRLVRMCQKELRETMRDRRTIITLVMMPLLVYPLLSMALNRFLVSSTAGTSEQTPYTIGVETDDEGNLLLAWLEDPMSQPPAAILKASKGKLATFRVVNTTSVGLNPKQALQEKKIDLAARIEAGNPPRLRLTAFNGDPPSQGAQRILTERLHWLRLARAETLAQSQLSDYTPPTEVSVENVGVAEKPSMLGTIVPLVLVLMTITGAVYPAIDLTAGERERGTMESLMASPVPRSYILFSKYVAVVVVALLTAMANLLAMFTTLWAGRLLPLLTGGEDAFPWLAVLQILGLLVLFSGFFAAVLLSLTSFARSFKEAQAYLIPVMLLSLTPGMLSLMPGVTLKGPLAIAPLINIVLLAREVLQGTAQAAPAVITVLSTIGYAVAAIAIASKLFGSDAVSRTSGQSFGAMLKRPTRPTPTPSPQAAAMTLALLVPIYYLVSNVLIRIVPELSITTVLMLNAIALILTFGLIPFVSVVLARCNFSTSYQLAMPSPLALLGALLVGLGAWGFAHESFVIAKQMGIGGLDVDRIEKTRQTVEALKVAPAWLLVGTLALAPAVIEELCFRGFLFTALRKVLSPARVIVTTAVIFGLFHVVTGNMLLIERFVPTTLLGLILGWIAYRTQSVWPGVLMHFTHNALLNLATKYQDKIAFLGEGFENQMHLPATWMVVLTTTTLIGLGILWFSSPKSPVAKPNLATTPA</sequence>
<dbReference type="KEGG" id="snep:Enr13x_11310"/>
<feature type="transmembrane region" description="Helical" evidence="2">
    <location>
        <begin position="277"/>
        <end position="302"/>
    </location>
</feature>
<dbReference type="GO" id="GO:0080120">
    <property type="term" value="P:CAAX-box protein maturation"/>
    <property type="evidence" value="ECO:0007669"/>
    <property type="project" value="UniProtKB-ARBA"/>
</dbReference>
<dbReference type="NCBIfam" id="NF041647">
    <property type="entry name" value="ABC_perm_CPBP"/>
    <property type="match status" value="1"/>
</dbReference>
<dbReference type="GO" id="GO:0140359">
    <property type="term" value="F:ABC-type transporter activity"/>
    <property type="evidence" value="ECO:0007669"/>
    <property type="project" value="InterPro"/>
</dbReference>
<feature type="transmembrane region" description="Helical" evidence="2">
    <location>
        <begin position="225"/>
        <end position="247"/>
    </location>
</feature>
<reference evidence="4 5" key="1">
    <citation type="submission" date="2019-03" db="EMBL/GenBank/DDBJ databases">
        <title>Deep-cultivation of Planctomycetes and their phenomic and genomic characterization uncovers novel biology.</title>
        <authorList>
            <person name="Wiegand S."/>
            <person name="Jogler M."/>
            <person name="Boedeker C."/>
            <person name="Pinto D."/>
            <person name="Vollmers J."/>
            <person name="Rivas-Marin E."/>
            <person name="Kohn T."/>
            <person name="Peeters S.H."/>
            <person name="Heuer A."/>
            <person name="Rast P."/>
            <person name="Oberbeckmann S."/>
            <person name="Bunk B."/>
            <person name="Jeske O."/>
            <person name="Meyerdierks A."/>
            <person name="Storesund J.E."/>
            <person name="Kallscheuer N."/>
            <person name="Luecker S."/>
            <person name="Lage O.M."/>
            <person name="Pohl T."/>
            <person name="Merkel B.J."/>
            <person name="Hornburger P."/>
            <person name="Mueller R.-W."/>
            <person name="Bruemmer F."/>
            <person name="Labrenz M."/>
            <person name="Spormann A.M."/>
            <person name="Op den Camp H."/>
            <person name="Overmann J."/>
            <person name="Amann R."/>
            <person name="Jetten M.S.M."/>
            <person name="Mascher T."/>
            <person name="Medema M.H."/>
            <person name="Devos D.P."/>
            <person name="Kaster A.-K."/>
            <person name="Ovreas L."/>
            <person name="Rohde M."/>
            <person name="Galperin M.Y."/>
            <person name="Jogler C."/>
        </authorList>
    </citation>
    <scope>NUCLEOTIDE SEQUENCE [LARGE SCALE GENOMIC DNA]</scope>
    <source>
        <strain evidence="4 5">Enr13</strain>
    </source>
</reference>
<feature type="transmembrane region" description="Helical" evidence="2">
    <location>
        <begin position="524"/>
        <end position="544"/>
    </location>
</feature>
<dbReference type="InterPro" id="IPR003675">
    <property type="entry name" value="Rce1/LyrA-like_dom"/>
</dbReference>
<organism evidence="4 5">
    <name type="scientific">Stieleria neptunia</name>
    <dbReference type="NCBI Taxonomy" id="2527979"/>
    <lineage>
        <taxon>Bacteria</taxon>
        <taxon>Pseudomonadati</taxon>
        <taxon>Planctomycetota</taxon>
        <taxon>Planctomycetia</taxon>
        <taxon>Pirellulales</taxon>
        <taxon>Pirellulaceae</taxon>
        <taxon>Stieleria</taxon>
    </lineage>
</organism>
<evidence type="ECO:0000313" key="4">
    <source>
        <dbReference type="EMBL" id="QDV41293.1"/>
    </source>
</evidence>
<evidence type="ECO:0000259" key="3">
    <source>
        <dbReference type="Pfam" id="PF02517"/>
    </source>
</evidence>
<feature type="region of interest" description="Disordered" evidence="1">
    <location>
        <begin position="1"/>
        <end position="36"/>
    </location>
</feature>
<feature type="transmembrane region" description="Helical" evidence="2">
    <location>
        <begin position="378"/>
        <end position="396"/>
    </location>
</feature>
<dbReference type="EMBL" id="CP037423">
    <property type="protein sequence ID" value="QDV41293.1"/>
    <property type="molecule type" value="Genomic_DNA"/>
</dbReference>
<dbReference type="PANTHER" id="PTHR43471">
    <property type="entry name" value="ABC TRANSPORTER PERMEASE"/>
    <property type="match status" value="1"/>
</dbReference>
<dbReference type="Pfam" id="PF02517">
    <property type="entry name" value="Rce1-like"/>
    <property type="match status" value="1"/>
</dbReference>
<feature type="transmembrane region" description="Helical" evidence="2">
    <location>
        <begin position="314"/>
        <end position="341"/>
    </location>
</feature>
<feature type="transmembrane region" description="Helical" evidence="2">
    <location>
        <begin position="698"/>
        <end position="717"/>
    </location>
</feature>
<dbReference type="GO" id="GO:0005886">
    <property type="term" value="C:plasma membrane"/>
    <property type="evidence" value="ECO:0007669"/>
    <property type="project" value="UniProtKB-SubCell"/>
</dbReference>
<dbReference type="PANTHER" id="PTHR43471:SF3">
    <property type="entry name" value="ABC TRANSPORTER PERMEASE PROTEIN NATB"/>
    <property type="match status" value="1"/>
</dbReference>
<feature type="transmembrane region" description="Helical" evidence="2">
    <location>
        <begin position="56"/>
        <end position="74"/>
    </location>
</feature>
<keyword evidence="2" id="KW-0472">Membrane</keyword>
<feature type="transmembrane region" description="Helical" evidence="2">
    <location>
        <begin position="636"/>
        <end position="654"/>
    </location>
</feature>
<dbReference type="Proteomes" id="UP000319004">
    <property type="component" value="Chromosome"/>
</dbReference>
<feature type="transmembrane region" description="Helical" evidence="2">
    <location>
        <begin position="403"/>
        <end position="423"/>
    </location>
</feature>
<evidence type="ECO:0000256" key="1">
    <source>
        <dbReference type="SAM" id="MobiDB-lite"/>
    </source>
</evidence>
<feature type="transmembrane region" description="Helical" evidence="2">
    <location>
        <begin position="458"/>
        <end position="478"/>
    </location>
</feature>